<dbReference type="Proteomes" id="UP000324800">
    <property type="component" value="Unassembled WGS sequence"/>
</dbReference>
<name>A0A5J4WS18_9EUKA</name>
<comment type="caution">
    <text evidence="2">The sequence shown here is derived from an EMBL/GenBank/DDBJ whole genome shotgun (WGS) entry which is preliminary data.</text>
</comment>
<keyword evidence="1" id="KW-0812">Transmembrane</keyword>
<evidence type="ECO:0000256" key="1">
    <source>
        <dbReference type="SAM" id="Phobius"/>
    </source>
</evidence>
<protein>
    <submittedName>
        <fullName evidence="2">Uncharacterized protein</fullName>
    </submittedName>
</protein>
<accession>A0A5J4WS18</accession>
<feature type="transmembrane region" description="Helical" evidence="1">
    <location>
        <begin position="67"/>
        <end position="91"/>
    </location>
</feature>
<evidence type="ECO:0000313" key="2">
    <source>
        <dbReference type="EMBL" id="KAA6397894.1"/>
    </source>
</evidence>
<gene>
    <name evidence="2" type="ORF">EZS28_006581</name>
</gene>
<proteinExistence type="predicted"/>
<dbReference type="EMBL" id="SNRW01001078">
    <property type="protein sequence ID" value="KAA6397894.1"/>
    <property type="molecule type" value="Genomic_DNA"/>
</dbReference>
<organism evidence="2 3">
    <name type="scientific">Streblomastix strix</name>
    <dbReference type="NCBI Taxonomy" id="222440"/>
    <lineage>
        <taxon>Eukaryota</taxon>
        <taxon>Metamonada</taxon>
        <taxon>Preaxostyla</taxon>
        <taxon>Oxymonadida</taxon>
        <taxon>Streblomastigidae</taxon>
        <taxon>Streblomastix</taxon>
    </lineage>
</organism>
<keyword evidence="1" id="KW-1133">Transmembrane helix</keyword>
<reference evidence="2 3" key="1">
    <citation type="submission" date="2019-03" db="EMBL/GenBank/DDBJ databases">
        <title>Single cell metagenomics reveals metabolic interactions within the superorganism composed of flagellate Streblomastix strix and complex community of Bacteroidetes bacteria on its surface.</title>
        <authorList>
            <person name="Treitli S.C."/>
            <person name="Kolisko M."/>
            <person name="Husnik F."/>
            <person name="Keeling P."/>
            <person name="Hampl V."/>
        </authorList>
    </citation>
    <scope>NUCLEOTIDE SEQUENCE [LARGE SCALE GENOMIC DNA]</scope>
    <source>
        <strain evidence="2">ST1C</strain>
    </source>
</reference>
<dbReference type="AlphaFoldDB" id="A0A5J4WS18"/>
<sequence length="1163" mass="128543">MTDIESYMNIIECEQSYCRNPLDNTSKILNYSFKHSILTQLSTKIHIYFSILHNTFRTIACGYNQPFVYFILTMILILLRSFWKSCFIHLLSFNRKSSINHNHQKNKNNNHFIHLILLIFFLQNNLFDASGDEFYVSTTGYDANLCTQTEHCRTLEALYLKDTVNNATEYTLYIMNTTTISSPFTIYSSQTLPRTFTNNPSNGTTQSEIQLLNDGYFSISGNTLFQYIKFTIQDGVSNLNGRAIYASFTQSSRILEIASCSFVGFQTNGNGGAIFIEFISVGEALLRNLQFSQCRSNQYRDSGGGIYFSNLNQGETIFRYLSFNQCQAYNSGGALFAHLESGGKLTISGSCLFTDCNTATDYYGTGGGIYASINGENSQLIIEDSMQFERCSGLIGGGMCVDISDLGKFNMTGSGTFIECNSTQYGGGCYIRANQSNYEILLLGNIQFERCATEISGGGLYIYGQDPGQVTINGLTISACNSLDDGGGFYSRFDTGIHMNITGKITIDNCNSTGSGGGQFLYIGGFNSVLYITGKITIDNCNSTGSGGGQFLYIGGFNSVLYISGKITIDNCNSTGSGGGQFLYIGGPNSTLSITGELEYEQCQSVNGGGLYADLRNNNVIEINRASFKHCSSQEFGGGLYLNLSTDTQFTLYGTASFTDCNSSTGGGIYLEADGANVNFIPNEQILIDSCIGESIGGGIACFISNYGILNMNNMKFIRCMTEDIFGGFYNLAPPSGGGLFALNANGGQLTLDKSCEFYQCQSGLGGGIFILIDYASQSSFLIKDAFIHECKALNSTNSSLEYPESGFGGGLFLGGVQLLVGPGDYDPNSKLIDLRGMQIYNNSADRYGQSLYIVMKQVIEFCKYGILGKYIKGNYSDTYSNEQELVGIPVDSTTFFNSNSEQIRQQQQTLEPLWRILGILKSAQVIVNVSNPNGKLIFHIEGKRMIPGYLNVKIFEFGNKTQENIDQEQKEMNYQYNKNNLKSLKGTSTQSPNTLKHQTGNQQQISINTTPQIKKKIHNYANEIIYPPEDVSSFPIQVDGKIESEQTATFGMNDLSRLNYKEKVYAVLISNDRNIFTGKDGIDIEEDANAAVQLEVIIEDDVEKEEEEQEEEEIDEQDRKQFPIIYIIVISVMEEPITSLQDCQKVSNPFEGDRQAHIRVTF</sequence>
<evidence type="ECO:0000313" key="3">
    <source>
        <dbReference type="Proteomes" id="UP000324800"/>
    </source>
</evidence>
<keyword evidence="1" id="KW-0472">Membrane</keyword>